<reference evidence="2 3" key="1">
    <citation type="journal article" date="2015" name="BMC Genomics">
        <title>Genome mining reveals unlocked bioactive potential of marine Gram-negative bacteria.</title>
        <authorList>
            <person name="Machado H."/>
            <person name="Sonnenschein E.C."/>
            <person name="Melchiorsen J."/>
            <person name="Gram L."/>
        </authorList>
    </citation>
    <scope>NUCLEOTIDE SEQUENCE [LARGE SCALE GENOMIC DNA]</scope>
    <source>
        <strain evidence="2 3">S2471</strain>
    </source>
</reference>
<dbReference type="GO" id="GO:0016491">
    <property type="term" value="F:oxidoreductase activity"/>
    <property type="evidence" value="ECO:0007669"/>
    <property type="project" value="InterPro"/>
</dbReference>
<evidence type="ECO:0000313" key="3">
    <source>
        <dbReference type="Proteomes" id="UP000033452"/>
    </source>
</evidence>
<dbReference type="PANTHER" id="PTHR43482:SF1">
    <property type="entry name" value="PROTEIN AST1-RELATED"/>
    <property type="match status" value="1"/>
</dbReference>
<dbReference type="OrthoDB" id="9785812at2"/>
<feature type="domain" description="Enoyl reductase (ER)" evidence="1">
    <location>
        <begin position="14"/>
        <end position="309"/>
    </location>
</feature>
<accession>A0A0F4QGB8</accession>
<dbReference type="EMBL" id="JXYA01000052">
    <property type="protein sequence ID" value="KJZ06344.1"/>
    <property type="molecule type" value="Genomic_DNA"/>
</dbReference>
<dbReference type="SUPFAM" id="SSF50129">
    <property type="entry name" value="GroES-like"/>
    <property type="match status" value="1"/>
</dbReference>
<dbReference type="SUPFAM" id="SSF51735">
    <property type="entry name" value="NAD(P)-binding Rossmann-fold domains"/>
    <property type="match status" value="1"/>
</dbReference>
<comment type="caution">
    <text evidence="2">The sequence shown here is derived from an EMBL/GenBank/DDBJ whole genome shotgun (WGS) entry which is preliminary data.</text>
</comment>
<keyword evidence="3" id="KW-1185">Reference proteome</keyword>
<protein>
    <recommendedName>
        <fullName evidence="1">Enoyl reductase (ER) domain-containing protein</fullName>
    </recommendedName>
</protein>
<dbReference type="InterPro" id="IPR011032">
    <property type="entry name" value="GroES-like_sf"/>
</dbReference>
<proteinExistence type="predicted"/>
<gene>
    <name evidence="2" type="ORF">TW77_19610</name>
</gene>
<dbReference type="AlphaFoldDB" id="A0A0F4QGB8"/>
<dbReference type="SMART" id="SM00829">
    <property type="entry name" value="PKS_ER"/>
    <property type="match status" value="1"/>
</dbReference>
<dbReference type="PATRIC" id="fig|43658.5.peg.4147"/>
<dbReference type="Gene3D" id="3.90.180.10">
    <property type="entry name" value="Medium-chain alcohol dehydrogenases, catalytic domain"/>
    <property type="match status" value="1"/>
</dbReference>
<dbReference type="InterPro" id="IPR020843">
    <property type="entry name" value="ER"/>
</dbReference>
<evidence type="ECO:0000259" key="1">
    <source>
        <dbReference type="SMART" id="SM00829"/>
    </source>
</evidence>
<sequence>MEKYFRQYGIFQFGGSTELCEQALPLTPPQSQQVLIQVISTSVNPIDIKTRSGLGYVAAAKLPDAFLPLGYDVLGKIVQTGDGVTRLQPGDTVIGMVGFAAHPGCYATHVYADADELIKVDEKADTSLSGLCLAGLTAWQALADFEPDNRPVYINAATGGVGHLLLQIARLRGFEVIPVSRRTEHELFETLKIQAMTPTDYLAQPRGGILIDLVGGALGEQMTRNLLPGSDLVTIPTVTKEQILAVAREQQVRGRGLLVEANQTQLTHLYQAFQSGQLKVVVSQQYELSDIQRAHEYLEQGTHCGKVIITA</sequence>
<dbReference type="Proteomes" id="UP000033452">
    <property type="component" value="Unassembled WGS sequence"/>
</dbReference>
<dbReference type="PANTHER" id="PTHR43482">
    <property type="entry name" value="PROTEIN AST1-RELATED"/>
    <property type="match status" value="1"/>
</dbReference>
<dbReference type="InterPro" id="IPR052585">
    <property type="entry name" value="Lipid_raft_assoc_Zn_ADH"/>
</dbReference>
<dbReference type="CDD" id="cd05289">
    <property type="entry name" value="MDR_like_2"/>
    <property type="match status" value="1"/>
</dbReference>
<organism evidence="2 3">
    <name type="scientific">Pseudoalteromonas rubra</name>
    <dbReference type="NCBI Taxonomy" id="43658"/>
    <lineage>
        <taxon>Bacteria</taxon>
        <taxon>Pseudomonadati</taxon>
        <taxon>Pseudomonadota</taxon>
        <taxon>Gammaproteobacteria</taxon>
        <taxon>Alteromonadales</taxon>
        <taxon>Pseudoalteromonadaceae</taxon>
        <taxon>Pseudoalteromonas</taxon>
    </lineage>
</organism>
<dbReference type="Gene3D" id="3.40.50.720">
    <property type="entry name" value="NAD(P)-binding Rossmann-like Domain"/>
    <property type="match status" value="1"/>
</dbReference>
<name>A0A0F4QGB8_9GAMM</name>
<dbReference type="Pfam" id="PF13602">
    <property type="entry name" value="ADH_zinc_N_2"/>
    <property type="match status" value="1"/>
</dbReference>
<dbReference type="Pfam" id="PF08240">
    <property type="entry name" value="ADH_N"/>
    <property type="match status" value="1"/>
</dbReference>
<dbReference type="InterPro" id="IPR013154">
    <property type="entry name" value="ADH-like_N"/>
</dbReference>
<dbReference type="InterPro" id="IPR036291">
    <property type="entry name" value="NAD(P)-bd_dom_sf"/>
</dbReference>
<dbReference type="RefSeq" id="WP_046006667.1">
    <property type="nucleotide sequence ID" value="NZ_JXYA01000052.1"/>
</dbReference>
<evidence type="ECO:0000313" key="2">
    <source>
        <dbReference type="EMBL" id="KJZ06344.1"/>
    </source>
</evidence>